<evidence type="ECO:0000259" key="2">
    <source>
        <dbReference type="Pfam" id="PF13581"/>
    </source>
</evidence>
<keyword evidence="4" id="KW-1185">Reference proteome</keyword>
<dbReference type="EMBL" id="WHPN01000263">
    <property type="protein sequence ID" value="KAF4408774.1"/>
    <property type="molecule type" value="Genomic_DNA"/>
</dbReference>
<dbReference type="Gene3D" id="3.30.565.10">
    <property type="entry name" value="Histidine kinase-like ATPase, C-terminal domain"/>
    <property type="match status" value="1"/>
</dbReference>
<reference evidence="3 4" key="1">
    <citation type="submission" date="2019-10" db="EMBL/GenBank/DDBJ databases">
        <title>Streptomyces tenebrisbrunneis sp.nov., an endogenous actinomycete isolated from of Lycium ruthenicum.</title>
        <authorList>
            <person name="Ma L."/>
        </authorList>
    </citation>
    <scope>NUCLEOTIDE SEQUENCE [LARGE SCALE GENOMIC DNA]</scope>
    <source>
        <strain evidence="3 4">TRM 66187</strain>
    </source>
</reference>
<keyword evidence="3" id="KW-0067">ATP-binding</keyword>
<keyword evidence="1" id="KW-0723">Serine/threonine-protein kinase</keyword>
<dbReference type="Proteomes" id="UP000621266">
    <property type="component" value="Unassembled WGS sequence"/>
</dbReference>
<keyword evidence="1" id="KW-0418">Kinase</keyword>
<gene>
    <name evidence="3" type="ORF">GCU69_12355</name>
</gene>
<keyword evidence="1" id="KW-0808">Transferase</keyword>
<dbReference type="InterPro" id="IPR050267">
    <property type="entry name" value="Anti-sigma-factor_SerPK"/>
</dbReference>
<dbReference type="Pfam" id="PF13581">
    <property type="entry name" value="HATPase_c_2"/>
    <property type="match status" value="1"/>
</dbReference>
<organism evidence="3 4">
    <name type="scientific">Streptomyces lycii</name>
    <dbReference type="NCBI Taxonomy" id="2654337"/>
    <lineage>
        <taxon>Bacteria</taxon>
        <taxon>Bacillati</taxon>
        <taxon>Actinomycetota</taxon>
        <taxon>Actinomycetes</taxon>
        <taxon>Kitasatosporales</taxon>
        <taxon>Streptomycetaceae</taxon>
        <taxon>Streptomyces</taxon>
    </lineage>
</organism>
<dbReference type="InterPro" id="IPR003594">
    <property type="entry name" value="HATPase_dom"/>
</dbReference>
<dbReference type="PANTHER" id="PTHR35526">
    <property type="entry name" value="ANTI-SIGMA-F FACTOR RSBW-RELATED"/>
    <property type="match status" value="1"/>
</dbReference>
<evidence type="ECO:0000313" key="4">
    <source>
        <dbReference type="Proteomes" id="UP000621266"/>
    </source>
</evidence>
<evidence type="ECO:0000256" key="1">
    <source>
        <dbReference type="ARBA" id="ARBA00022527"/>
    </source>
</evidence>
<dbReference type="PANTHER" id="PTHR35526:SF3">
    <property type="entry name" value="ANTI-SIGMA-F FACTOR RSBW"/>
    <property type="match status" value="1"/>
</dbReference>
<dbReference type="InterPro" id="IPR036890">
    <property type="entry name" value="HATPase_C_sf"/>
</dbReference>
<comment type="caution">
    <text evidence="3">The sequence shown here is derived from an EMBL/GenBank/DDBJ whole genome shotgun (WGS) entry which is preliminary data.</text>
</comment>
<feature type="domain" description="Histidine kinase/HSP90-like ATPase" evidence="2">
    <location>
        <begin position="19"/>
        <end position="138"/>
    </location>
</feature>
<sequence>MLAHPREFTIQLSSTRRGARLARRLATQQLAEWGWGYDSDISRTVALLVGELAANAVQHGRLPGRDFGLRVAADSGEGLPVAVRIEVSDVREDKRPPAAARITAPPPEAESGRGLLLVCALATRWGTTGREPVGKTIWCELEIRGPGRRA</sequence>
<name>A0ABQ7FIG8_9ACTN</name>
<dbReference type="CDD" id="cd16936">
    <property type="entry name" value="HATPase_RsbW-like"/>
    <property type="match status" value="1"/>
</dbReference>
<proteinExistence type="predicted"/>
<keyword evidence="3" id="KW-0547">Nucleotide-binding</keyword>
<evidence type="ECO:0000313" key="3">
    <source>
        <dbReference type="EMBL" id="KAF4408774.1"/>
    </source>
</evidence>
<protein>
    <submittedName>
        <fullName evidence="3">ATP-binding protein</fullName>
    </submittedName>
</protein>
<dbReference type="RefSeq" id="WP_098750072.1">
    <property type="nucleotide sequence ID" value="NZ_WHPN01000263.1"/>
</dbReference>
<accession>A0ABQ7FIG8</accession>
<dbReference type="GO" id="GO:0005524">
    <property type="term" value="F:ATP binding"/>
    <property type="evidence" value="ECO:0007669"/>
    <property type="project" value="UniProtKB-KW"/>
</dbReference>